<dbReference type="PROSITE" id="PS01306">
    <property type="entry name" value="UPF0054"/>
    <property type="match status" value="1"/>
</dbReference>
<comment type="caution">
    <text evidence="10">The sequence shown here is derived from an EMBL/GenBank/DDBJ whole genome shotgun (WGS) entry which is preliminary data.</text>
</comment>
<feature type="binding site" evidence="9">
    <location>
        <position position="124"/>
    </location>
    <ligand>
        <name>Zn(2+)</name>
        <dbReference type="ChEBI" id="CHEBI:29105"/>
        <note>catalytic</note>
    </ligand>
</feature>
<feature type="binding site" evidence="9">
    <location>
        <position position="120"/>
    </location>
    <ligand>
        <name>Zn(2+)</name>
        <dbReference type="ChEBI" id="CHEBI:29105"/>
        <note>catalytic</note>
    </ligand>
</feature>
<evidence type="ECO:0000313" key="10">
    <source>
        <dbReference type="EMBL" id="MFC7372537.1"/>
    </source>
</evidence>
<evidence type="ECO:0000256" key="7">
    <source>
        <dbReference type="ARBA" id="ARBA00022801"/>
    </source>
</evidence>
<evidence type="ECO:0000256" key="1">
    <source>
        <dbReference type="ARBA" id="ARBA00010875"/>
    </source>
</evidence>
<dbReference type="Pfam" id="PF02130">
    <property type="entry name" value="YbeY"/>
    <property type="match status" value="1"/>
</dbReference>
<keyword evidence="11" id="KW-1185">Reference proteome</keyword>
<keyword evidence="5 9" id="KW-0479">Metal-binding</keyword>
<keyword evidence="8 9" id="KW-0862">Zinc</keyword>
<evidence type="ECO:0000256" key="8">
    <source>
        <dbReference type="ARBA" id="ARBA00022833"/>
    </source>
</evidence>
<gene>
    <name evidence="9 10" type="primary">ybeY</name>
    <name evidence="10" type="ORF">ACFQPF_12735</name>
</gene>
<comment type="function">
    <text evidence="9">Single strand-specific metallo-endoribonuclease involved in late-stage 70S ribosome quality control and in maturation of the 3' terminus of the 16S rRNA.</text>
</comment>
<dbReference type="PANTHER" id="PTHR46986:SF1">
    <property type="entry name" value="ENDORIBONUCLEASE YBEY, CHLOROPLASTIC"/>
    <property type="match status" value="1"/>
</dbReference>
<proteinExistence type="inferred from homology"/>
<dbReference type="RefSeq" id="WP_379750117.1">
    <property type="nucleotide sequence ID" value="NZ_JBHTCP010000043.1"/>
</dbReference>
<dbReference type="InterPro" id="IPR020549">
    <property type="entry name" value="YbeY_CS"/>
</dbReference>
<dbReference type="EC" id="3.1.-.-" evidence="9"/>
<dbReference type="EMBL" id="JBHTCP010000043">
    <property type="protein sequence ID" value="MFC7372537.1"/>
    <property type="molecule type" value="Genomic_DNA"/>
</dbReference>
<comment type="cofactor">
    <cofactor evidence="9">
        <name>Zn(2+)</name>
        <dbReference type="ChEBI" id="CHEBI:29105"/>
    </cofactor>
    <text evidence="9">Binds 1 zinc ion.</text>
</comment>
<comment type="similarity">
    <text evidence="1 9">Belongs to the endoribonuclease YbeY family.</text>
</comment>
<dbReference type="InterPro" id="IPR002036">
    <property type="entry name" value="YbeY"/>
</dbReference>
<keyword evidence="7 9" id="KW-0378">Hydrolase</keyword>
<dbReference type="HAMAP" id="MF_00009">
    <property type="entry name" value="Endoribonucl_YbeY"/>
    <property type="match status" value="1"/>
</dbReference>
<evidence type="ECO:0000256" key="6">
    <source>
        <dbReference type="ARBA" id="ARBA00022759"/>
    </source>
</evidence>
<dbReference type="Gene3D" id="3.40.390.30">
    <property type="entry name" value="Metalloproteases ('zincins'), catalytic domain"/>
    <property type="match status" value="1"/>
</dbReference>
<evidence type="ECO:0000256" key="2">
    <source>
        <dbReference type="ARBA" id="ARBA00022517"/>
    </source>
</evidence>
<evidence type="ECO:0000256" key="4">
    <source>
        <dbReference type="ARBA" id="ARBA00022722"/>
    </source>
</evidence>
<feature type="binding site" evidence="9">
    <location>
        <position position="130"/>
    </location>
    <ligand>
        <name>Zn(2+)</name>
        <dbReference type="ChEBI" id="CHEBI:29105"/>
        <note>catalytic</note>
    </ligand>
</feature>
<evidence type="ECO:0000313" key="11">
    <source>
        <dbReference type="Proteomes" id="UP001596549"/>
    </source>
</evidence>
<keyword evidence="9" id="KW-0963">Cytoplasm</keyword>
<name>A0ABW2NRQ9_9BACL</name>
<evidence type="ECO:0000256" key="5">
    <source>
        <dbReference type="ARBA" id="ARBA00022723"/>
    </source>
</evidence>
<dbReference type="SUPFAM" id="SSF55486">
    <property type="entry name" value="Metalloproteases ('zincins'), catalytic domain"/>
    <property type="match status" value="1"/>
</dbReference>
<sequence length="154" mass="17352">MTLQIDFMDETELLTVQDQQFVGAVLEKAAEMEDTGPAEVSVTFVSRVRIQEINSEYRGKNKPTDVISFAMEEGDDELSIKGADLPRMLGDIIICHDVAKEQAEDYGHTMERELGFLAVHGFLHLLGYDHMTDVEESIMFARQEEILASLQLGR</sequence>
<keyword evidence="6 9" id="KW-0255">Endonuclease</keyword>
<comment type="subcellular location">
    <subcellularLocation>
        <location evidence="9">Cytoplasm</location>
    </subcellularLocation>
</comment>
<dbReference type="NCBIfam" id="TIGR00043">
    <property type="entry name" value="rRNA maturation RNase YbeY"/>
    <property type="match status" value="1"/>
</dbReference>
<accession>A0ABW2NRQ9</accession>
<dbReference type="Proteomes" id="UP001596549">
    <property type="component" value="Unassembled WGS sequence"/>
</dbReference>
<dbReference type="PANTHER" id="PTHR46986">
    <property type="entry name" value="ENDORIBONUCLEASE YBEY, CHLOROPLASTIC"/>
    <property type="match status" value="1"/>
</dbReference>
<protein>
    <recommendedName>
        <fullName evidence="9">Endoribonuclease YbeY</fullName>
        <ecNumber evidence="9">3.1.-.-</ecNumber>
    </recommendedName>
</protein>
<keyword evidence="2 9" id="KW-0690">Ribosome biogenesis</keyword>
<dbReference type="InterPro" id="IPR023091">
    <property type="entry name" value="MetalPrtase_cat_dom_sf_prd"/>
</dbReference>
<reference evidence="11" key="1">
    <citation type="journal article" date="2019" name="Int. J. Syst. Evol. Microbiol.">
        <title>The Global Catalogue of Microorganisms (GCM) 10K type strain sequencing project: providing services to taxonomists for standard genome sequencing and annotation.</title>
        <authorList>
            <consortium name="The Broad Institute Genomics Platform"/>
            <consortium name="The Broad Institute Genome Sequencing Center for Infectious Disease"/>
            <person name="Wu L."/>
            <person name="Ma J."/>
        </authorList>
    </citation>
    <scope>NUCLEOTIDE SEQUENCE [LARGE SCALE GENOMIC DNA]</scope>
    <source>
        <strain evidence="11">NBRC 106396</strain>
    </source>
</reference>
<keyword evidence="3 9" id="KW-0698">rRNA processing</keyword>
<evidence type="ECO:0000256" key="3">
    <source>
        <dbReference type="ARBA" id="ARBA00022552"/>
    </source>
</evidence>
<organism evidence="10 11">
    <name type="scientific">Fictibacillus iocasae</name>
    <dbReference type="NCBI Taxonomy" id="2715437"/>
    <lineage>
        <taxon>Bacteria</taxon>
        <taxon>Bacillati</taxon>
        <taxon>Bacillota</taxon>
        <taxon>Bacilli</taxon>
        <taxon>Bacillales</taxon>
        <taxon>Fictibacillaceae</taxon>
        <taxon>Fictibacillus</taxon>
    </lineage>
</organism>
<evidence type="ECO:0000256" key="9">
    <source>
        <dbReference type="HAMAP-Rule" id="MF_00009"/>
    </source>
</evidence>
<keyword evidence="4 9" id="KW-0540">Nuclease</keyword>